<dbReference type="Pfam" id="PF13510">
    <property type="entry name" value="Fer2_4"/>
    <property type="match status" value="1"/>
</dbReference>
<organism evidence="2 3">
    <name type="scientific">Nitratireductor indicus C115</name>
    <dbReference type="NCBI Taxonomy" id="1231190"/>
    <lineage>
        <taxon>Bacteria</taxon>
        <taxon>Pseudomonadati</taxon>
        <taxon>Pseudomonadota</taxon>
        <taxon>Alphaproteobacteria</taxon>
        <taxon>Hyphomicrobiales</taxon>
        <taxon>Phyllobacteriaceae</taxon>
        <taxon>Nitratireductor</taxon>
    </lineage>
</organism>
<evidence type="ECO:0000313" key="2">
    <source>
        <dbReference type="EMBL" id="EKF43086.1"/>
    </source>
</evidence>
<protein>
    <recommendedName>
        <fullName evidence="4">Sarcosine oxidase subunit alpha</fullName>
    </recommendedName>
</protein>
<reference evidence="2 3" key="1">
    <citation type="journal article" date="2012" name="J. Bacteriol.">
        <title>Genome Sequence of Nitratireductor indicus Type Strain C115.</title>
        <authorList>
            <person name="Lai Q."/>
            <person name="Li G."/>
            <person name="Yu Z."/>
            <person name="Shao Z."/>
        </authorList>
    </citation>
    <scope>NUCLEOTIDE SEQUENCE [LARGE SCALE GENOMIC DNA]</scope>
    <source>
        <strain evidence="2 3">C115</strain>
    </source>
</reference>
<dbReference type="InterPro" id="IPR042204">
    <property type="entry name" value="2Fe-2S-bd_N"/>
</dbReference>
<accession>K2P799</accession>
<keyword evidence="3" id="KW-1185">Reference proteome</keyword>
<dbReference type="Gene3D" id="3.10.20.440">
    <property type="entry name" value="2Fe-2S iron-sulphur cluster binding domain, sarcosine oxidase, alpha subunit, N-terminal domain"/>
    <property type="match status" value="1"/>
</dbReference>
<dbReference type="AlphaFoldDB" id="K2P799"/>
<dbReference type="GO" id="GO:0016491">
    <property type="term" value="F:oxidoreductase activity"/>
    <property type="evidence" value="ECO:0007669"/>
    <property type="project" value="UniProtKB-KW"/>
</dbReference>
<dbReference type="EMBL" id="AMSI01000004">
    <property type="protein sequence ID" value="EKF43086.1"/>
    <property type="molecule type" value="Genomic_DNA"/>
</dbReference>
<evidence type="ECO:0000313" key="3">
    <source>
        <dbReference type="Proteomes" id="UP000007374"/>
    </source>
</evidence>
<dbReference type="InterPro" id="IPR036010">
    <property type="entry name" value="2Fe-2S_ferredoxin-like_sf"/>
</dbReference>
<evidence type="ECO:0008006" key="4">
    <source>
        <dbReference type="Google" id="ProtNLM"/>
    </source>
</evidence>
<gene>
    <name evidence="2" type="ORF">NA8A_07114</name>
</gene>
<sequence length="87" mass="9357">MFEGRAIPFRPGQSLAGALMAAGVVHFRRTPVSGSERGPWCLMGICYECLLRVDGSDNQRACMTAARPGMKTERQDGARLDAAGEQA</sequence>
<proteinExistence type="predicted"/>
<dbReference type="STRING" id="721133.SAMN05216176_105122"/>
<dbReference type="Proteomes" id="UP000007374">
    <property type="component" value="Unassembled WGS sequence"/>
</dbReference>
<keyword evidence="1" id="KW-0560">Oxidoreductase</keyword>
<dbReference type="PATRIC" id="fig|1231190.3.peg.1493"/>
<dbReference type="eggNOG" id="COG3383">
    <property type="taxonomic scope" value="Bacteria"/>
</dbReference>
<dbReference type="SUPFAM" id="SSF54292">
    <property type="entry name" value="2Fe-2S ferredoxin-like"/>
    <property type="match status" value="1"/>
</dbReference>
<comment type="caution">
    <text evidence="2">The sequence shown here is derived from an EMBL/GenBank/DDBJ whole genome shotgun (WGS) entry which is preliminary data.</text>
</comment>
<evidence type="ECO:0000256" key="1">
    <source>
        <dbReference type="ARBA" id="ARBA00023002"/>
    </source>
</evidence>
<name>K2P799_9HYPH</name>
<dbReference type="GO" id="GO:0051536">
    <property type="term" value="F:iron-sulfur cluster binding"/>
    <property type="evidence" value="ECO:0007669"/>
    <property type="project" value="InterPro"/>
</dbReference>